<dbReference type="Proteomes" id="UP000515908">
    <property type="component" value="Chromosome 24"/>
</dbReference>
<gene>
    <name evidence="2" type="ORF">ADEAN_000963300</name>
</gene>
<dbReference type="AlphaFoldDB" id="A0A7G2CT31"/>
<keyword evidence="1" id="KW-0812">Transmembrane</keyword>
<keyword evidence="1" id="KW-1133">Transmembrane helix</keyword>
<protein>
    <submittedName>
        <fullName evidence="2">Uncharacterized protein</fullName>
    </submittedName>
</protein>
<evidence type="ECO:0000313" key="2">
    <source>
        <dbReference type="EMBL" id="CAD2222094.1"/>
    </source>
</evidence>
<dbReference type="VEuPathDB" id="TriTrypDB:ADEAN_000963300"/>
<feature type="transmembrane region" description="Helical" evidence="1">
    <location>
        <begin position="192"/>
        <end position="212"/>
    </location>
</feature>
<sequence length="237" mass="28343">MHFTEEEYEKARKAYYGSKSRNNNNNNYNNQNYSSANAEQEAFNRDFFNPHTFAGQERTKFYNQRENYLNYWRERNQKNSPPWKVKDDDKMHYEYKNNHNKKENTTKTEKNSLFQKMKHLRHTTNEKLAELKNFYKTIPGFGGIDGSRFDAKPNVGRVQHQIHQHPQLAQYILMQQRAKDKVLIDDAVGTPIFLIIASLMGVCCVIILWKIAKSYYYRYLYKKMKQEEEERGEVKPG</sequence>
<dbReference type="OrthoDB" id="273898at2759"/>
<keyword evidence="3" id="KW-1185">Reference proteome</keyword>
<name>A0A7G2CT31_9TRYP</name>
<accession>A0A7G2CT31</accession>
<keyword evidence="1" id="KW-0472">Membrane</keyword>
<dbReference type="EMBL" id="LR877168">
    <property type="protein sequence ID" value="CAD2222094.1"/>
    <property type="molecule type" value="Genomic_DNA"/>
</dbReference>
<evidence type="ECO:0000313" key="3">
    <source>
        <dbReference type="Proteomes" id="UP000515908"/>
    </source>
</evidence>
<proteinExistence type="predicted"/>
<evidence type="ECO:0000256" key="1">
    <source>
        <dbReference type="SAM" id="Phobius"/>
    </source>
</evidence>
<organism evidence="2 3">
    <name type="scientific">Angomonas deanei</name>
    <dbReference type="NCBI Taxonomy" id="59799"/>
    <lineage>
        <taxon>Eukaryota</taxon>
        <taxon>Discoba</taxon>
        <taxon>Euglenozoa</taxon>
        <taxon>Kinetoplastea</taxon>
        <taxon>Metakinetoplastina</taxon>
        <taxon>Trypanosomatida</taxon>
        <taxon>Trypanosomatidae</taxon>
        <taxon>Strigomonadinae</taxon>
        <taxon>Angomonas</taxon>
    </lineage>
</organism>
<reference evidence="2 3" key="1">
    <citation type="submission" date="2020-08" db="EMBL/GenBank/DDBJ databases">
        <authorList>
            <person name="Newling K."/>
            <person name="Davey J."/>
            <person name="Forrester S."/>
        </authorList>
    </citation>
    <scope>NUCLEOTIDE SEQUENCE [LARGE SCALE GENOMIC DNA]</scope>
    <source>
        <strain evidence="3">Crithidia deanei Carvalho (ATCC PRA-265)</strain>
    </source>
</reference>